<dbReference type="GO" id="GO:0003964">
    <property type="term" value="F:RNA-directed DNA polymerase activity"/>
    <property type="evidence" value="ECO:0007669"/>
    <property type="project" value="UniProtKB-KW"/>
</dbReference>
<dbReference type="AlphaFoldDB" id="A0A561C578"/>
<evidence type="ECO:0000259" key="8">
    <source>
        <dbReference type="PROSITE" id="PS50878"/>
    </source>
</evidence>
<dbReference type="InterPro" id="IPR043502">
    <property type="entry name" value="DNA/RNA_pol_sf"/>
</dbReference>
<dbReference type="Proteomes" id="UP000319722">
    <property type="component" value="Unassembled WGS sequence"/>
</dbReference>
<dbReference type="InterPro" id="IPR000123">
    <property type="entry name" value="Reverse_transcriptase_msDNA"/>
</dbReference>
<dbReference type="CDD" id="cd03487">
    <property type="entry name" value="RT_Bac_retron_II"/>
    <property type="match status" value="1"/>
</dbReference>
<dbReference type="InterPro" id="IPR000477">
    <property type="entry name" value="RT_dom"/>
</dbReference>
<dbReference type="GO" id="GO:0046872">
    <property type="term" value="F:metal ion binding"/>
    <property type="evidence" value="ECO:0007669"/>
    <property type="project" value="UniProtKB-KW"/>
</dbReference>
<evidence type="ECO:0000256" key="4">
    <source>
        <dbReference type="ARBA" id="ARBA00022842"/>
    </source>
</evidence>
<evidence type="ECO:0000313" key="9">
    <source>
        <dbReference type="EMBL" id="TWD86373.1"/>
    </source>
</evidence>
<gene>
    <name evidence="9" type="ORF">FB547_104317</name>
</gene>
<keyword evidence="4" id="KW-0460">Magnesium</keyword>
<evidence type="ECO:0000256" key="7">
    <source>
        <dbReference type="ARBA" id="ARBA00034120"/>
    </source>
</evidence>
<dbReference type="EMBL" id="VIVL01000004">
    <property type="protein sequence ID" value="TWD86373.1"/>
    <property type="molecule type" value="Genomic_DNA"/>
</dbReference>
<comment type="caution">
    <text evidence="9">The sequence shown here is derived from an EMBL/GenBank/DDBJ whole genome shotgun (WGS) entry which is preliminary data.</text>
</comment>
<proteinExistence type="inferred from homology"/>
<dbReference type="OrthoDB" id="7055795at2"/>
<accession>A0A561C578</accession>
<name>A0A561C578_9BURK</name>
<organism evidence="9 10">
    <name type="scientific">Variovorax beijingensis</name>
    <dbReference type="NCBI Taxonomy" id="2496117"/>
    <lineage>
        <taxon>Bacteria</taxon>
        <taxon>Pseudomonadati</taxon>
        <taxon>Pseudomonadota</taxon>
        <taxon>Betaproteobacteria</taxon>
        <taxon>Burkholderiales</taxon>
        <taxon>Comamonadaceae</taxon>
        <taxon>Variovorax</taxon>
    </lineage>
</organism>
<evidence type="ECO:0000313" key="10">
    <source>
        <dbReference type="Proteomes" id="UP000319722"/>
    </source>
</evidence>
<dbReference type="Pfam" id="PF00078">
    <property type="entry name" value="RVT_1"/>
    <property type="match status" value="1"/>
</dbReference>
<keyword evidence="2" id="KW-0548">Nucleotidyltransferase</keyword>
<feature type="domain" description="Reverse transcriptase" evidence="8">
    <location>
        <begin position="32"/>
        <end position="260"/>
    </location>
</feature>
<dbReference type="SUPFAM" id="SSF56672">
    <property type="entry name" value="DNA/RNA polymerases"/>
    <property type="match status" value="1"/>
</dbReference>
<dbReference type="GO" id="GO:0003723">
    <property type="term" value="F:RNA binding"/>
    <property type="evidence" value="ECO:0007669"/>
    <property type="project" value="InterPro"/>
</dbReference>
<evidence type="ECO:0000256" key="1">
    <source>
        <dbReference type="ARBA" id="ARBA00022679"/>
    </source>
</evidence>
<evidence type="ECO:0000256" key="5">
    <source>
        <dbReference type="ARBA" id="ARBA00022918"/>
    </source>
</evidence>
<evidence type="ECO:0000256" key="2">
    <source>
        <dbReference type="ARBA" id="ARBA00022695"/>
    </source>
</evidence>
<keyword evidence="6" id="KW-0051">Antiviral defense</keyword>
<evidence type="ECO:0000256" key="3">
    <source>
        <dbReference type="ARBA" id="ARBA00022723"/>
    </source>
</evidence>
<comment type="similarity">
    <text evidence="7">Belongs to the bacterial reverse transcriptase family.</text>
</comment>
<keyword evidence="1" id="KW-0808">Transferase</keyword>
<dbReference type="PROSITE" id="PS50878">
    <property type="entry name" value="RT_POL"/>
    <property type="match status" value="1"/>
</dbReference>
<keyword evidence="5 9" id="KW-0695">RNA-directed DNA polymerase</keyword>
<dbReference type="PRINTS" id="PR00866">
    <property type="entry name" value="RNADNAPOLMS"/>
</dbReference>
<evidence type="ECO:0000256" key="6">
    <source>
        <dbReference type="ARBA" id="ARBA00023118"/>
    </source>
</evidence>
<keyword evidence="3" id="KW-0479">Metal-binding</keyword>
<protein>
    <submittedName>
        <fullName evidence="9">RNA-directed DNA polymerase</fullName>
    </submittedName>
</protein>
<reference evidence="9 10" key="1">
    <citation type="submission" date="2019-06" db="EMBL/GenBank/DDBJ databases">
        <title>Sorghum-associated microbial communities from plants grown in Nebraska, USA.</title>
        <authorList>
            <person name="Schachtman D."/>
        </authorList>
    </citation>
    <scope>NUCLEOTIDE SEQUENCE [LARGE SCALE GENOMIC DNA]</scope>
    <source>
        <strain evidence="9 10">T529</strain>
    </source>
</reference>
<dbReference type="GO" id="GO:0051607">
    <property type="term" value="P:defense response to virus"/>
    <property type="evidence" value="ECO:0007669"/>
    <property type="project" value="UniProtKB-KW"/>
</dbReference>
<sequence>MTQPQRFDPIKVSAESIATIDSLCGALGIGAAELAQARGLAPSERYIQKELPKKDGSTRIVHNPHYLVRRIQRRINRRIFSNPSVISWPDHIFGSIPNDDTYESLVYEKDYVNCARQHCGAKSILSIDIKDFFDNIHRDQVSRIFKNFLHYSDVVAEALTDICCKDASIVQGALTSSYLATLCLFREEGALVKRLGYKGLVYTRLVDDITISSKISNYDFSYALGQAVQMLSEADLPLNAKKTRIQYASMKPLMVHGLRVDFQQPRLPPEEAKRIRAAVKNLELLAASPGYRASRAYRKDFNRCMGRVNKLRRVEHNQHPVLIARLRKILPLPSHSDIVRAEQIIQRLKKDMSRPNYQGSFWFHKRCHVAAERLGILGRSFPKKAKELREQLKLIRPSTGYE</sequence>